<evidence type="ECO:0000256" key="1">
    <source>
        <dbReference type="ARBA" id="ARBA00004613"/>
    </source>
</evidence>
<keyword evidence="3" id="KW-0106">Calcium</keyword>
<dbReference type="Proteomes" id="UP000265745">
    <property type="component" value="Unassembled WGS sequence"/>
</dbReference>
<evidence type="ECO:0000313" key="5">
    <source>
        <dbReference type="EMBL" id="RHW22168.1"/>
    </source>
</evidence>
<evidence type="ECO:0000313" key="6">
    <source>
        <dbReference type="Proteomes" id="UP000265745"/>
    </source>
</evidence>
<dbReference type="InterPro" id="IPR050557">
    <property type="entry name" value="RTX_toxin/Mannuronan_C5-epim"/>
</dbReference>
<comment type="subcellular location">
    <subcellularLocation>
        <location evidence="1">Secreted</location>
    </subcellularLocation>
</comment>
<dbReference type="PANTHER" id="PTHR38340">
    <property type="entry name" value="S-LAYER PROTEIN"/>
    <property type="match status" value="1"/>
</dbReference>
<dbReference type="GO" id="GO:0005509">
    <property type="term" value="F:calcium ion binding"/>
    <property type="evidence" value="ECO:0007669"/>
    <property type="project" value="InterPro"/>
</dbReference>
<dbReference type="PROSITE" id="PS00330">
    <property type="entry name" value="HEMOLYSIN_CALCIUM"/>
    <property type="match status" value="4"/>
</dbReference>
<dbReference type="GO" id="GO:0005576">
    <property type="term" value="C:extracellular region"/>
    <property type="evidence" value="ECO:0007669"/>
    <property type="project" value="UniProtKB-SubCell"/>
</dbReference>
<keyword evidence="2" id="KW-0964">Secreted</keyword>
<dbReference type="Gene3D" id="2.150.10.10">
    <property type="entry name" value="Serralysin-like metalloprotease, C-terminal"/>
    <property type="match status" value="3"/>
</dbReference>
<proteinExistence type="predicted"/>
<feature type="domain" description="Haemolysin-type calcium binding-related" evidence="4">
    <location>
        <begin position="912"/>
        <end position="941"/>
    </location>
</feature>
<evidence type="ECO:0000259" key="4">
    <source>
        <dbReference type="Pfam" id="PF06594"/>
    </source>
</evidence>
<evidence type="ECO:0000256" key="3">
    <source>
        <dbReference type="ARBA" id="ARBA00022837"/>
    </source>
</evidence>
<dbReference type="InterPro" id="IPR018511">
    <property type="entry name" value="Hemolysin-typ_Ca-bd_CS"/>
</dbReference>
<dbReference type="PANTHER" id="PTHR38340:SF1">
    <property type="entry name" value="S-LAYER PROTEIN"/>
    <property type="match status" value="1"/>
</dbReference>
<dbReference type="InterPro" id="IPR001343">
    <property type="entry name" value="Hemolysn_Ca-bd"/>
</dbReference>
<organism evidence="5 6">
    <name type="scientific">Pseudomonas jilinensis</name>
    <dbReference type="NCBI Taxonomy" id="2078689"/>
    <lineage>
        <taxon>Bacteria</taxon>
        <taxon>Pseudomonadati</taxon>
        <taxon>Pseudomonadota</taxon>
        <taxon>Gammaproteobacteria</taxon>
        <taxon>Pseudomonadales</taxon>
        <taxon>Pseudomonadaceae</taxon>
        <taxon>Pseudomonas</taxon>
    </lineage>
</organism>
<dbReference type="PRINTS" id="PR00313">
    <property type="entry name" value="CABNDNGRPT"/>
</dbReference>
<evidence type="ECO:0000256" key="2">
    <source>
        <dbReference type="ARBA" id="ARBA00022525"/>
    </source>
</evidence>
<protein>
    <recommendedName>
        <fullName evidence="4">Haemolysin-type calcium binding-related domain-containing protein</fullName>
    </recommendedName>
</protein>
<dbReference type="EMBL" id="QJSA01000003">
    <property type="protein sequence ID" value="RHW22168.1"/>
    <property type="molecule type" value="Genomic_DNA"/>
</dbReference>
<dbReference type="Pfam" id="PF00353">
    <property type="entry name" value="HemolysinCabind"/>
    <property type="match status" value="4"/>
</dbReference>
<dbReference type="OrthoDB" id="1676884at2"/>
<feature type="domain" description="Haemolysin-type calcium binding-related" evidence="4">
    <location>
        <begin position="748"/>
        <end position="790"/>
    </location>
</feature>
<dbReference type="InterPro" id="IPR010566">
    <property type="entry name" value="Haemolys_ca-bd"/>
</dbReference>
<dbReference type="AlphaFoldDB" id="A0A396RZY2"/>
<name>A0A396RZY2_9PSED</name>
<comment type="caution">
    <text evidence="5">The sequence shown here is derived from an EMBL/GenBank/DDBJ whole genome shotgun (WGS) entry which is preliminary data.</text>
</comment>
<gene>
    <name evidence="5" type="ORF">C2846_03835</name>
</gene>
<keyword evidence="6" id="KW-1185">Reference proteome</keyword>
<dbReference type="InterPro" id="IPR011049">
    <property type="entry name" value="Serralysin-like_metalloprot_C"/>
</dbReference>
<dbReference type="SUPFAM" id="SSF51120">
    <property type="entry name" value="beta-Roll"/>
    <property type="match status" value="2"/>
</dbReference>
<sequence length="992" mass="106270">MEIRMDIERIIKKLGVTAALNAILGQKVFGVGALFHSEKIGGYANPNYIDGYTFNVADGVWYKSPPAPAYGQYGWFYPAPADVNSELSRLREVRIQHNILEGLSPLAPYMYTVSPDVNGYFRGAFNTVSPIVLDLDGDGLETYGANWDSLFDHNGDGIRHGSGWVRPDDGFLVRDVNGNGVIDDGAELFGENTLLADGTRAKDGFEALQAVDSNGDGKLDANDDVWSDLRIWRDFNGDGISQEDELFTLEEIGIKSISTQSDGVRKDLGNNNHVDGFGSFEWDEERGGGQGVMGDVYFEENKFYRQFADRLEIPEELWGLPDMAGSGAVRDLREAATLSSELVDSIKDYAGASTRSEQYALVGGVIQSWAGTADFRTFDQRVSDMNTDTISFKFSYSWEIPDTGLVGSGGSGGSTVVAPDGGSGPTAAQLEKKELLEMIRVLEVFNGQEFFKFSSATTTTSSTVSFSFLAGSQGRRGSAALASGREIYVTEEHFHFGPQQERNIRAAYASLMDSVYNGLLLQTRLSDYLNEVGLNISVEGGIALDFGSAYALLADRYVDDPVNAIVDLVELNTRVLSMPGFGKTDPGLVAEWIRELDEAQLAALRSEIGVVIGGDSGETLTGSSSVDVIIGGAGRDSLNGGDGADYLLGGDERDILRGGAGNDFLYGGAGNDQLYGDAGDDILDGGAGDDRLYGGAGNDTYLFGRGDGHDTIYNDDVADRNNPDSHDRLLFKEGVALEDVSYVRSGNNLVLRIEGTSDSVTVNNWFATSVGSHKLQSIEFADGRSLDLAQVEIDVRTIHGTDGNNTLQGAETDDVLYGYAGNDTLRGGGGNDILYGGDGNDTLYGDAGDDILVGGAGDDYLVGGAGSDLYLFGTGSGRDTIYNHDTDASSIDTARFEDVAVEDLWFSRSGNHLQINVAGTTDQVTVSNWYLGSAYQLDRIEAGSSVLLDSQVDQLVAAMSAYAVPSGAGSILSQQVKDELQTVLADTWQPNT</sequence>
<dbReference type="Pfam" id="PF06594">
    <property type="entry name" value="HCBP_related"/>
    <property type="match status" value="2"/>
</dbReference>
<reference evidence="5 6" key="1">
    <citation type="submission" date="2018-06" db="EMBL/GenBank/DDBJ databases">
        <title>Pseudomonas jilinensis sp. nov., isolated from the production water of Jilin Oilfield in China.</title>
        <authorList>
            <person name="Wang J."/>
        </authorList>
    </citation>
    <scope>NUCLEOTIDE SEQUENCE [LARGE SCALE GENOMIC DNA]</scope>
    <source>
        <strain evidence="5 6">JS15-10A1</strain>
    </source>
</reference>
<accession>A0A396RZY2</accession>